<dbReference type="InterPro" id="IPR036457">
    <property type="entry name" value="PPM-type-like_dom_sf"/>
</dbReference>
<keyword evidence="3" id="KW-1185">Reference proteome</keyword>
<dbReference type="KEGG" id="aht:ANTHELSMS3_02491"/>
<dbReference type="PROSITE" id="PS51746">
    <property type="entry name" value="PPM_2"/>
    <property type="match status" value="1"/>
</dbReference>
<evidence type="ECO:0000313" key="2">
    <source>
        <dbReference type="EMBL" id="ASP21155.1"/>
    </source>
</evidence>
<dbReference type="SMART" id="SM00331">
    <property type="entry name" value="PP2C_SIG"/>
    <property type="match status" value="1"/>
</dbReference>
<dbReference type="GO" id="GO:0016787">
    <property type="term" value="F:hydrolase activity"/>
    <property type="evidence" value="ECO:0007669"/>
    <property type="project" value="UniProtKB-KW"/>
</dbReference>
<name>A0A222E4M7_9RHOB</name>
<dbReference type="RefSeq" id="WP_157733493.1">
    <property type="nucleotide sequence ID" value="NZ_CP022540.1"/>
</dbReference>
<evidence type="ECO:0000313" key="3">
    <source>
        <dbReference type="Proteomes" id="UP000203589"/>
    </source>
</evidence>
<keyword evidence="2" id="KW-0378">Hydrolase</keyword>
<proteinExistence type="predicted"/>
<dbReference type="InterPro" id="IPR001932">
    <property type="entry name" value="PPM-type_phosphatase-like_dom"/>
</dbReference>
<dbReference type="Gene3D" id="3.60.40.10">
    <property type="entry name" value="PPM-type phosphatase domain"/>
    <property type="match status" value="1"/>
</dbReference>
<dbReference type="SUPFAM" id="SSF81606">
    <property type="entry name" value="PP2C-like"/>
    <property type="match status" value="1"/>
</dbReference>
<dbReference type="OrthoDB" id="9801841at2"/>
<reference evidence="2 3" key="1">
    <citation type="submission" date="2017-07" db="EMBL/GenBank/DDBJ databases">
        <title>Genome Sequence of Antarctobacter heliothermus Strain SMS3 Isolated from a culture of the Diatom Skeletonema marinoi.</title>
        <authorList>
            <person name="Topel M."/>
            <person name="Pinder M.I.M."/>
            <person name="Johansson O.N."/>
            <person name="Kourtchenko O."/>
            <person name="Godhe A."/>
            <person name="Clarke A.K."/>
        </authorList>
    </citation>
    <scope>NUCLEOTIDE SEQUENCE [LARGE SCALE GENOMIC DNA]</scope>
    <source>
        <strain evidence="2 3">SMS3</strain>
    </source>
</reference>
<evidence type="ECO:0000259" key="1">
    <source>
        <dbReference type="PROSITE" id="PS51746"/>
    </source>
</evidence>
<dbReference type="Proteomes" id="UP000203589">
    <property type="component" value="Chromosome"/>
</dbReference>
<organism evidence="2 3">
    <name type="scientific">Antarctobacter heliothermus</name>
    <dbReference type="NCBI Taxonomy" id="74033"/>
    <lineage>
        <taxon>Bacteria</taxon>
        <taxon>Pseudomonadati</taxon>
        <taxon>Pseudomonadota</taxon>
        <taxon>Alphaproteobacteria</taxon>
        <taxon>Rhodobacterales</taxon>
        <taxon>Roseobacteraceae</taxon>
        <taxon>Antarctobacter</taxon>
    </lineage>
</organism>
<accession>A0A222E4M7</accession>
<dbReference type="Pfam" id="PF13672">
    <property type="entry name" value="PP2C_2"/>
    <property type="match status" value="1"/>
</dbReference>
<feature type="domain" description="PPM-type phosphatase" evidence="1">
    <location>
        <begin position="5"/>
        <end position="257"/>
    </location>
</feature>
<dbReference type="EMBL" id="CP022540">
    <property type="protein sequence ID" value="ASP21155.1"/>
    <property type="molecule type" value="Genomic_DNA"/>
</dbReference>
<protein>
    <recommendedName>
        <fullName evidence="1">PPM-type phosphatase domain-containing protein</fullName>
    </recommendedName>
</protein>
<dbReference type="AlphaFoldDB" id="A0A222E4M7"/>
<gene>
    <name evidence="2" type="ORF">ANTHELSMS3_02491</name>
</gene>
<dbReference type="SMART" id="SM00332">
    <property type="entry name" value="PP2Cc"/>
    <property type="match status" value="1"/>
</dbReference>
<sequence>MTDLVAEAASGQYIGARSRQEDAVIAQFPQGDMPGVAVLSDGMGGHDDGDLAGRILASEMFGEMYLAAARPDRRSETPEEVFHAALERTNARLKQHIDAGYISVDTGGTLVCVTVEGRALRWMSVGDSPLYLYRDGRLQQLNQLHSMAIQLDLMVKTGAMEASAAAQHPHRHCLTSAVTGGEIPHVDCPGEALTLEPGDSIILASDGLNVLSEAEIAQILKRNAHKDSVAMTGALLDAVRTQKAPQQDNVTLVVIRLALVESSSLSGARIASQLADLIRPLFPIRSQALRAVGRRTGP</sequence>
<dbReference type="CDD" id="cd00143">
    <property type="entry name" value="PP2Cc"/>
    <property type="match status" value="1"/>
</dbReference>